<keyword evidence="6" id="KW-1185">Reference proteome</keyword>
<gene>
    <name evidence="5" type="ORF">FD13_GL000620</name>
</gene>
<evidence type="ECO:0000259" key="4">
    <source>
        <dbReference type="Pfam" id="PF07687"/>
    </source>
</evidence>
<accession>A0A0R2DCK5</accession>
<dbReference type="GO" id="GO:0046872">
    <property type="term" value="F:metal ion binding"/>
    <property type="evidence" value="ECO:0007669"/>
    <property type="project" value="UniProtKB-KW"/>
</dbReference>
<dbReference type="OrthoDB" id="9761532at2"/>
<evidence type="ECO:0000256" key="2">
    <source>
        <dbReference type="ARBA" id="ARBA00022723"/>
    </source>
</evidence>
<dbReference type="PANTHER" id="PTHR43270">
    <property type="entry name" value="BETA-ALA-HIS DIPEPTIDASE"/>
    <property type="match status" value="1"/>
</dbReference>
<dbReference type="SUPFAM" id="SSF53187">
    <property type="entry name" value="Zn-dependent exopeptidases"/>
    <property type="match status" value="1"/>
</dbReference>
<evidence type="ECO:0000313" key="6">
    <source>
        <dbReference type="Proteomes" id="UP000051589"/>
    </source>
</evidence>
<dbReference type="PATRIC" id="fig|1423803.3.peg.617"/>
<dbReference type="Pfam" id="PF01546">
    <property type="entry name" value="Peptidase_M20"/>
    <property type="match status" value="1"/>
</dbReference>
<keyword evidence="3" id="KW-0378">Hydrolase</keyword>
<protein>
    <submittedName>
        <fullName evidence="5">Acetylornithine deacetylase succinyl-diaminopimelate desuccinylase-like protein</fullName>
    </submittedName>
</protein>
<dbReference type="EMBL" id="AYZH01000015">
    <property type="protein sequence ID" value="KRN01791.1"/>
    <property type="molecule type" value="Genomic_DNA"/>
</dbReference>
<dbReference type="STRING" id="1423803.FD13_GL000620"/>
<dbReference type="Proteomes" id="UP000051589">
    <property type="component" value="Unassembled WGS sequence"/>
</dbReference>
<proteinExistence type="predicted"/>
<dbReference type="RefSeq" id="WP_082622361.1">
    <property type="nucleotide sequence ID" value="NZ_AYZH01000015.1"/>
</dbReference>
<reference evidence="5 6" key="1">
    <citation type="journal article" date="2015" name="Genome Announc.">
        <title>Expanding the biotechnology potential of lactobacilli through comparative genomics of 213 strains and associated genera.</title>
        <authorList>
            <person name="Sun Z."/>
            <person name="Harris H.M."/>
            <person name="McCann A."/>
            <person name="Guo C."/>
            <person name="Argimon S."/>
            <person name="Zhang W."/>
            <person name="Yang X."/>
            <person name="Jeffery I.B."/>
            <person name="Cooney J.C."/>
            <person name="Kagawa T.F."/>
            <person name="Liu W."/>
            <person name="Song Y."/>
            <person name="Salvetti E."/>
            <person name="Wrobel A."/>
            <person name="Rasinkangas P."/>
            <person name="Parkhill J."/>
            <person name="Rea M.C."/>
            <person name="O'Sullivan O."/>
            <person name="Ritari J."/>
            <person name="Douillard F.P."/>
            <person name="Paul Ross R."/>
            <person name="Yang R."/>
            <person name="Briner A.E."/>
            <person name="Felis G.E."/>
            <person name="de Vos W.M."/>
            <person name="Barrangou R."/>
            <person name="Klaenhammer T.R."/>
            <person name="Caufield P.W."/>
            <person name="Cui Y."/>
            <person name="Zhang H."/>
            <person name="O'Toole P.W."/>
        </authorList>
    </citation>
    <scope>NUCLEOTIDE SEQUENCE [LARGE SCALE GENOMIC DNA]</scope>
    <source>
        <strain evidence="5 6">DSM 21775</strain>
    </source>
</reference>
<evidence type="ECO:0000256" key="1">
    <source>
        <dbReference type="ARBA" id="ARBA00022670"/>
    </source>
</evidence>
<dbReference type="GO" id="GO:0006508">
    <property type="term" value="P:proteolysis"/>
    <property type="evidence" value="ECO:0007669"/>
    <property type="project" value="UniProtKB-KW"/>
</dbReference>
<dbReference type="InterPro" id="IPR002933">
    <property type="entry name" value="Peptidase_M20"/>
</dbReference>
<dbReference type="GO" id="GO:0009014">
    <property type="term" value="F:succinyl-diaminopimelate desuccinylase activity"/>
    <property type="evidence" value="ECO:0007669"/>
    <property type="project" value="TreeGrafter"/>
</dbReference>
<dbReference type="GO" id="GO:0009089">
    <property type="term" value="P:lysine biosynthetic process via diaminopimelate"/>
    <property type="evidence" value="ECO:0007669"/>
    <property type="project" value="TreeGrafter"/>
</dbReference>
<evidence type="ECO:0000256" key="3">
    <source>
        <dbReference type="ARBA" id="ARBA00022801"/>
    </source>
</evidence>
<dbReference type="InterPro" id="IPR011650">
    <property type="entry name" value="Peptidase_M20_dimer"/>
</dbReference>
<comment type="caution">
    <text evidence="5">The sequence shown here is derived from an EMBL/GenBank/DDBJ whole genome shotgun (WGS) entry which is preliminary data.</text>
</comment>
<keyword evidence="1" id="KW-0645">Protease</keyword>
<dbReference type="AlphaFoldDB" id="A0A0R2DCK5"/>
<sequence length="458" mass="49549">MSASKIDKLQTAVDEALTADRQRLAKYLSIETVSAQKKGIPETVAFVQQAFEELGAKVQVWRDIPGSNPFIFATLPAGPTGNASKTLLFYNHYDVQPPEPLAEWHTEPFKLTEVDGKYVARGVSDDKGELMARLSAVKALQNAGGLPCNLKFILEGEEEIGSVHIPQMTQKHATDLAADVVVWETGGKDADENFNITCGVKGIMSFELTVQTAAVDLHSSFAAYADNAAWRLTKALASLRGPADRILVDGFYDDIRELTGPELAAIADLNFNEAQTRETFGITGPLVTDDPKMALANATTMTINGLTSGYEGAGVKTVLPKFAKAKLDCRLVPDQRPEKLARLIQAQLARNGFSDVHVNYLLGENPFRSDLTDPFVQTSITTAHEVYGDRVKLVPNTPGTGPQAPFDEALHAPIVAFGANWSGSGAHAPNESVRIADYAQDVFYTARLLQKFGVGVSK</sequence>
<dbReference type="PANTHER" id="PTHR43270:SF8">
    <property type="entry name" value="DI- AND TRIPEPTIDASE DUG2-RELATED"/>
    <property type="match status" value="1"/>
</dbReference>
<dbReference type="Gene3D" id="3.30.70.360">
    <property type="match status" value="1"/>
</dbReference>
<dbReference type="Gene3D" id="3.40.630.10">
    <property type="entry name" value="Zn peptidases"/>
    <property type="match status" value="1"/>
</dbReference>
<dbReference type="GO" id="GO:0005829">
    <property type="term" value="C:cytosol"/>
    <property type="evidence" value="ECO:0007669"/>
    <property type="project" value="TreeGrafter"/>
</dbReference>
<keyword evidence="2" id="KW-0479">Metal-binding</keyword>
<organism evidence="5 6">
    <name type="scientific">Levilactobacillus senmaizukei DSM 21775 = NBRC 103853</name>
    <dbReference type="NCBI Taxonomy" id="1423803"/>
    <lineage>
        <taxon>Bacteria</taxon>
        <taxon>Bacillati</taxon>
        <taxon>Bacillota</taxon>
        <taxon>Bacilli</taxon>
        <taxon>Lactobacillales</taxon>
        <taxon>Lactobacillaceae</taxon>
        <taxon>Levilactobacillus</taxon>
    </lineage>
</organism>
<dbReference type="InterPro" id="IPR051458">
    <property type="entry name" value="Cyt/Met_Dipeptidase"/>
</dbReference>
<name>A0A0R2DCK5_9LACO</name>
<evidence type="ECO:0000313" key="5">
    <source>
        <dbReference type="EMBL" id="KRN01791.1"/>
    </source>
</evidence>
<feature type="domain" description="Peptidase M20 dimerisation" evidence="4">
    <location>
        <begin position="199"/>
        <end position="351"/>
    </location>
</feature>
<dbReference type="GO" id="GO:0008233">
    <property type="term" value="F:peptidase activity"/>
    <property type="evidence" value="ECO:0007669"/>
    <property type="project" value="UniProtKB-KW"/>
</dbReference>
<dbReference type="Pfam" id="PF07687">
    <property type="entry name" value="M20_dimer"/>
    <property type="match status" value="1"/>
</dbReference>